<gene>
    <name evidence="1" type="ORF">B0I18_105237</name>
</gene>
<dbReference type="RefSeq" id="WP_106523543.1">
    <property type="nucleotide sequence ID" value="NZ_PYGD01000005.1"/>
</dbReference>
<dbReference type="EMBL" id="PYGD01000005">
    <property type="protein sequence ID" value="PSK91652.1"/>
    <property type="molecule type" value="Genomic_DNA"/>
</dbReference>
<name>A0A2P8D351_9BACT</name>
<proteinExistence type="predicted"/>
<keyword evidence="2" id="KW-1185">Reference proteome</keyword>
<evidence type="ECO:0000313" key="2">
    <source>
        <dbReference type="Proteomes" id="UP000240572"/>
    </source>
</evidence>
<dbReference type="AlphaFoldDB" id="A0A2P8D351"/>
<dbReference type="Proteomes" id="UP000240572">
    <property type="component" value="Unassembled WGS sequence"/>
</dbReference>
<reference evidence="1 2" key="1">
    <citation type="submission" date="2018-03" db="EMBL/GenBank/DDBJ databases">
        <title>Genomic Encyclopedia of Type Strains, Phase III (KMG-III): the genomes of soil and plant-associated and newly described type strains.</title>
        <authorList>
            <person name="Whitman W."/>
        </authorList>
    </citation>
    <scope>NUCLEOTIDE SEQUENCE [LARGE SCALE GENOMIC DNA]</scope>
    <source>
        <strain evidence="1 2">CGMCC 1.12700</strain>
    </source>
</reference>
<organism evidence="1 2">
    <name type="scientific">Taibaiella chishuiensis</name>
    <dbReference type="NCBI Taxonomy" id="1434707"/>
    <lineage>
        <taxon>Bacteria</taxon>
        <taxon>Pseudomonadati</taxon>
        <taxon>Bacteroidota</taxon>
        <taxon>Chitinophagia</taxon>
        <taxon>Chitinophagales</taxon>
        <taxon>Chitinophagaceae</taxon>
        <taxon>Taibaiella</taxon>
    </lineage>
</organism>
<dbReference type="OrthoDB" id="674757at2"/>
<dbReference type="PROSITE" id="PS51257">
    <property type="entry name" value="PROKAR_LIPOPROTEIN"/>
    <property type="match status" value="1"/>
</dbReference>
<sequence>MRKIILALLVSTTTAGCVPGPQPQHRTLFDAGGMQVISVFANRTDKTLSILYGDSAALIAARSEYRQSDKEGQLTLVTYHQADNRFWYGSLVNGAIKSVEHIGITPEAGATPAFAYRLSQGQPTADASGHMINADERVRQILAHRPVVFP</sequence>
<comment type="caution">
    <text evidence="1">The sequence shown here is derived from an EMBL/GenBank/DDBJ whole genome shotgun (WGS) entry which is preliminary data.</text>
</comment>
<accession>A0A2P8D351</accession>
<protein>
    <submittedName>
        <fullName evidence="1">Uncharacterized protein</fullName>
    </submittedName>
</protein>
<evidence type="ECO:0000313" key="1">
    <source>
        <dbReference type="EMBL" id="PSK91652.1"/>
    </source>
</evidence>